<dbReference type="AlphaFoldDB" id="A0A7J6QKJ2"/>
<protein>
    <submittedName>
        <fullName evidence="2">Uncharacterized protein</fullName>
    </submittedName>
</protein>
<evidence type="ECO:0000313" key="2">
    <source>
        <dbReference type="EMBL" id="KAF4709119.1"/>
    </source>
</evidence>
<sequence>FLLSPALTTPSSPPPPPEEWTLESVQAGRVPRDVRQGLPPLPENPTEQQIIRRMRAIEERMALLSRVESVSRQLDHLNVRGSSSRPTGPLPSDATPAPGVIRWGKGVRPGWQDPRSLVERMDDPVGPEDWIQWDNGVYAVAVPYSNCPGGLRQPRVERVLAD</sequence>
<feature type="non-terminal residue" evidence="2">
    <location>
        <position position="162"/>
    </location>
</feature>
<evidence type="ECO:0000256" key="1">
    <source>
        <dbReference type="SAM" id="MobiDB-lite"/>
    </source>
</evidence>
<dbReference type="EMBL" id="JABANO010032131">
    <property type="protein sequence ID" value="KAF4709119.1"/>
    <property type="molecule type" value="Genomic_DNA"/>
</dbReference>
<keyword evidence="3" id="KW-1185">Reference proteome</keyword>
<accession>A0A7J6QKJ2</accession>
<feature type="region of interest" description="Disordered" evidence="1">
    <location>
        <begin position="1"/>
        <end position="47"/>
    </location>
</feature>
<comment type="caution">
    <text evidence="2">The sequence shown here is derived from an EMBL/GenBank/DDBJ whole genome shotgun (WGS) entry which is preliminary data.</text>
</comment>
<gene>
    <name evidence="2" type="ORF">FOZ63_024309</name>
</gene>
<dbReference type="Proteomes" id="UP000553632">
    <property type="component" value="Unassembled WGS sequence"/>
</dbReference>
<proteinExistence type="predicted"/>
<feature type="non-terminal residue" evidence="2">
    <location>
        <position position="1"/>
    </location>
</feature>
<feature type="region of interest" description="Disordered" evidence="1">
    <location>
        <begin position="77"/>
        <end position="107"/>
    </location>
</feature>
<organism evidence="2 3">
    <name type="scientific">Perkinsus olseni</name>
    <name type="common">Perkinsus atlanticus</name>
    <dbReference type="NCBI Taxonomy" id="32597"/>
    <lineage>
        <taxon>Eukaryota</taxon>
        <taxon>Sar</taxon>
        <taxon>Alveolata</taxon>
        <taxon>Perkinsozoa</taxon>
        <taxon>Perkinsea</taxon>
        <taxon>Perkinsida</taxon>
        <taxon>Perkinsidae</taxon>
        <taxon>Perkinsus</taxon>
    </lineage>
</organism>
<feature type="compositionally biased region" description="Low complexity" evidence="1">
    <location>
        <begin position="1"/>
        <end position="10"/>
    </location>
</feature>
<evidence type="ECO:0000313" key="3">
    <source>
        <dbReference type="Proteomes" id="UP000553632"/>
    </source>
</evidence>
<reference evidence="2 3" key="1">
    <citation type="submission" date="2020-04" db="EMBL/GenBank/DDBJ databases">
        <title>Perkinsus olseni comparative genomics.</title>
        <authorList>
            <person name="Bogema D.R."/>
        </authorList>
    </citation>
    <scope>NUCLEOTIDE SEQUENCE [LARGE SCALE GENOMIC DNA]</scope>
    <source>
        <strain evidence="2 3">ATCC PRA-207</strain>
    </source>
</reference>
<name>A0A7J6QKJ2_PEROL</name>